<dbReference type="Gene3D" id="3.30.70.100">
    <property type="match status" value="1"/>
</dbReference>
<dbReference type="PROSITE" id="PS50925">
    <property type="entry name" value="BLUF"/>
    <property type="match status" value="1"/>
</dbReference>
<protein>
    <submittedName>
        <fullName evidence="2">BLUF domain-containing protein</fullName>
    </submittedName>
</protein>
<gene>
    <name evidence="2" type="ORF">PQ455_13585</name>
</gene>
<organism evidence="2 3">
    <name type="scientific">Sphingomonas naphthae</name>
    <dbReference type="NCBI Taxonomy" id="1813468"/>
    <lineage>
        <taxon>Bacteria</taxon>
        <taxon>Pseudomonadati</taxon>
        <taxon>Pseudomonadota</taxon>
        <taxon>Alphaproteobacteria</taxon>
        <taxon>Sphingomonadales</taxon>
        <taxon>Sphingomonadaceae</taxon>
        <taxon>Sphingomonas</taxon>
    </lineage>
</organism>
<dbReference type="InterPro" id="IPR036046">
    <property type="entry name" value="Acylphosphatase-like_dom_sf"/>
</dbReference>
<evidence type="ECO:0000313" key="3">
    <source>
        <dbReference type="Proteomes" id="UP001220395"/>
    </source>
</evidence>
<name>A0ABY7TK47_9SPHN</name>
<dbReference type="SUPFAM" id="SSF54975">
    <property type="entry name" value="Acylphosphatase/BLUF domain-like"/>
    <property type="match status" value="1"/>
</dbReference>
<proteinExistence type="predicted"/>
<dbReference type="EMBL" id="CP117411">
    <property type="protein sequence ID" value="WCT72659.1"/>
    <property type="molecule type" value="Genomic_DNA"/>
</dbReference>
<feature type="domain" description="BLUF" evidence="1">
    <location>
        <begin position="1"/>
        <end position="92"/>
    </location>
</feature>
<dbReference type="Pfam" id="PF04940">
    <property type="entry name" value="BLUF"/>
    <property type="match status" value="1"/>
</dbReference>
<dbReference type="InterPro" id="IPR007024">
    <property type="entry name" value="BLUF_domain"/>
</dbReference>
<evidence type="ECO:0000259" key="1">
    <source>
        <dbReference type="PROSITE" id="PS50925"/>
    </source>
</evidence>
<accession>A0ABY7TK47</accession>
<sequence>MLQLTYISTATRQLQDTDINLILEASRRNNALVGVTGLLIYDGKRFLQALEGEETAVHLTYDRINHDPRHRGIVLLGSRQVETRSFGAWSMAAQKVASAFGTTVPEVVDRLTAQVEDANTRELFRGFARVRAAA</sequence>
<dbReference type="RefSeq" id="WP_273686628.1">
    <property type="nucleotide sequence ID" value="NZ_CP117411.1"/>
</dbReference>
<evidence type="ECO:0000313" key="2">
    <source>
        <dbReference type="EMBL" id="WCT72659.1"/>
    </source>
</evidence>
<dbReference type="SMART" id="SM01034">
    <property type="entry name" value="BLUF"/>
    <property type="match status" value="1"/>
</dbReference>
<keyword evidence="3" id="KW-1185">Reference proteome</keyword>
<reference evidence="2 3" key="1">
    <citation type="submission" date="2023-02" db="EMBL/GenBank/DDBJ databases">
        <title>Genome sequence of Sphingomonas naphthae.</title>
        <authorList>
            <person name="Kim S."/>
            <person name="Heo J."/>
            <person name="Kwon S.-W."/>
        </authorList>
    </citation>
    <scope>NUCLEOTIDE SEQUENCE [LARGE SCALE GENOMIC DNA]</scope>
    <source>
        <strain evidence="2 3">KACC 18716</strain>
    </source>
</reference>
<dbReference type="Proteomes" id="UP001220395">
    <property type="component" value="Chromosome"/>
</dbReference>